<feature type="region of interest" description="Disordered" evidence="9">
    <location>
        <begin position="570"/>
        <end position="599"/>
    </location>
</feature>
<feature type="domain" description="FATC" evidence="11">
    <location>
        <begin position="3875"/>
        <end position="3907"/>
    </location>
</feature>
<evidence type="ECO:0000313" key="12">
    <source>
        <dbReference type="EMBL" id="KAK2947088.1"/>
    </source>
</evidence>
<dbReference type="EC" id="2.7.11.1" evidence="2"/>
<dbReference type="Pfam" id="PF00454">
    <property type="entry name" value="PI3_PI4_kinase"/>
    <property type="match status" value="1"/>
</dbReference>
<keyword evidence="5" id="KW-0227">DNA damage</keyword>
<dbReference type="Gene3D" id="1.10.1070.11">
    <property type="entry name" value="Phosphatidylinositol 3-/4-kinase, catalytic domain"/>
    <property type="match status" value="1"/>
</dbReference>
<feature type="region of interest" description="Disordered" evidence="9">
    <location>
        <begin position="1078"/>
        <end position="1117"/>
    </location>
</feature>
<feature type="domain" description="PI3K/PI4K catalytic" evidence="10">
    <location>
        <begin position="3533"/>
        <end position="3845"/>
    </location>
</feature>
<feature type="compositionally biased region" description="Acidic residues" evidence="9">
    <location>
        <begin position="1492"/>
        <end position="1501"/>
    </location>
</feature>
<feature type="region of interest" description="Disordered" evidence="9">
    <location>
        <begin position="1432"/>
        <end position="1537"/>
    </location>
</feature>
<comment type="caution">
    <text evidence="12">The sequence shown here is derived from an EMBL/GenBank/DDBJ whole genome shotgun (WGS) entry which is preliminary data.</text>
</comment>
<dbReference type="InterPro" id="IPR044107">
    <property type="entry name" value="PIKKc_ATM"/>
</dbReference>
<evidence type="ECO:0000256" key="4">
    <source>
        <dbReference type="ARBA" id="ARBA00022741"/>
    </source>
</evidence>
<gene>
    <name evidence="12" type="ORF">BLNAU_18011</name>
</gene>
<protein>
    <recommendedName>
        <fullName evidence="2">non-specific serine/threonine protein kinase</fullName>
        <ecNumber evidence="2">2.7.11.1</ecNumber>
    </recommendedName>
</protein>
<dbReference type="InterPro" id="IPR036940">
    <property type="entry name" value="PI3/4_kinase_cat_sf"/>
</dbReference>
<organism evidence="12 13">
    <name type="scientific">Blattamonas nauphoetae</name>
    <dbReference type="NCBI Taxonomy" id="2049346"/>
    <lineage>
        <taxon>Eukaryota</taxon>
        <taxon>Metamonada</taxon>
        <taxon>Preaxostyla</taxon>
        <taxon>Oxymonadida</taxon>
        <taxon>Blattamonas</taxon>
    </lineage>
</organism>
<evidence type="ECO:0000256" key="1">
    <source>
        <dbReference type="ARBA" id="ARBA00004123"/>
    </source>
</evidence>
<comment type="subcellular location">
    <subcellularLocation>
        <location evidence="1">Nucleus</location>
    </subcellularLocation>
</comment>
<evidence type="ECO:0000256" key="6">
    <source>
        <dbReference type="ARBA" id="ARBA00022777"/>
    </source>
</evidence>
<keyword evidence="6 12" id="KW-0418">Kinase</keyword>
<keyword evidence="7" id="KW-0067">ATP-binding</keyword>
<dbReference type="PROSITE" id="PS50290">
    <property type="entry name" value="PI3_4_KINASE_3"/>
    <property type="match status" value="1"/>
</dbReference>
<feature type="compositionally biased region" description="Low complexity" evidence="9">
    <location>
        <begin position="1079"/>
        <end position="1095"/>
    </location>
</feature>
<dbReference type="EMBL" id="JARBJD010000211">
    <property type="protein sequence ID" value="KAK2947088.1"/>
    <property type="molecule type" value="Genomic_DNA"/>
</dbReference>
<evidence type="ECO:0000259" key="10">
    <source>
        <dbReference type="PROSITE" id="PS50290"/>
    </source>
</evidence>
<keyword evidence="4" id="KW-0547">Nucleotide-binding</keyword>
<evidence type="ECO:0000256" key="8">
    <source>
        <dbReference type="ARBA" id="ARBA00023242"/>
    </source>
</evidence>
<feature type="compositionally biased region" description="Basic residues" evidence="9">
    <location>
        <begin position="1455"/>
        <end position="1471"/>
    </location>
</feature>
<dbReference type="SMART" id="SM00146">
    <property type="entry name" value="PI3Kc"/>
    <property type="match status" value="1"/>
</dbReference>
<accession>A0ABQ9X672</accession>
<evidence type="ECO:0000256" key="2">
    <source>
        <dbReference type="ARBA" id="ARBA00012513"/>
    </source>
</evidence>
<dbReference type="SMART" id="SM01343">
    <property type="entry name" value="FATC"/>
    <property type="match status" value="1"/>
</dbReference>
<dbReference type="Gene3D" id="3.30.1010.10">
    <property type="entry name" value="Phosphatidylinositol 3-kinase Catalytic Subunit, Chain A, domain 4"/>
    <property type="match status" value="1"/>
</dbReference>
<dbReference type="SUPFAM" id="SSF56112">
    <property type="entry name" value="Protein kinase-like (PK-like)"/>
    <property type="match status" value="1"/>
</dbReference>
<feature type="compositionally biased region" description="Low complexity" evidence="9">
    <location>
        <begin position="580"/>
        <end position="599"/>
    </location>
</feature>
<dbReference type="InterPro" id="IPR011009">
    <property type="entry name" value="Kinase-like_dom_sf"/>
</dbReference>
<dbReference type="InterPro" id="IPR018936">
    <property type="entry name" value="PI3/4_kinase_CS"/>
</dbReference>
<dbReference type="PROSITE" id="PS51190">
    <property type="entry name" value="FATC"/>
    <property type="match status" value="1"/>
</dbReference>
<evidence type="ECO:0000256" key="7">
    <source>
        <dbReference type="ARBA" id="ARBA00022840"/>
    </source>
</evidence>
<dbReference type="CDD" id="cd05171">
    <property type="entry name" value="PIKKc_ATM"/>
    <property type="match status" value="1"/>
</dbReference>
<name>A0ABQ9X672_9EUKA</name>
<evidence type="ECO:0000256" key="5">
    <source>
        <dbReference type="ARBA" id="ARBA00022763"/>
    </source>
</evidence>
<proteinExistence type="predicted"/>
<dbReference type="InterPro" id="IPR000403">
    <property type="entry name" value="PI3/4_kinase_cat_dom"/>
</dbReference>
<dbReference type="PANTHER" id="PTHR37079:SF4">
    <property type="entry name" value="SERINE_THREONINE-PROTEIN KINASE ATM"/>
    <property type="match status" value="1"/>
</dbReference>
<dbReference type="GO" id="GO:0004674">
    <property type="term" value="F:protein serine/threonine kinase activity"/>
    <property type="evidence" value="ECO:0007669"/>
    <property type="project" value="UniProtKB-EC"/>
</dbReference>
<sequence length="3907" mass="435363">MTLSSLEYKLNQFQNTTSILKKNETSDRIKESISNPSILKALDAASSSIEQGNKLFSQGVTWNRIIAEHVCTILQTDQNQFYPPYLDLLLRLTESPSFCFSFAWRSQRKQHQHVNAGKSTSIAFQSTTSQSSDVKVPSLDSVLNLLVVLSEMNPNLKRRCVQCISNFLVHTQQVLTDSALELKLFEIPAAVCLEASSMDEGLIGDALYLLKTLIIMHRESHLGGIGHASSCPLCSSSFRSFWTSSWKILRMQMNRRKTYQITIEVMSELVTESMTRQSLDGSPEPKDTVGVNMDQSRQKRKHTSLLKEITRIDESNMFPGHVQKVAPSGPAKVSLSTFLLDSLQQTLSLLITDFKNHHIHQTPTTTILSSTPQDSQIEQKSQDLFNVMDSIILLLSTRPFSSPLISTYVQNTHFSKLDSVWLFVFATIQSTLSSFSFSSKSLTSSSSHSLSATTLPLQFFQFTLHRHPCLVSPFALHGIASFAHMFISNPIKTLNFWAFACLSHCFSHRHSSSFLHPPPPSFRKFHSLNNPTPTPPLSGHIRSHSTSTTPATATTSIPFSTPMLVPHSIQQSQTRSHLQTPLTRSSSLHSHSSPTLSADSPFSTQFSTFFSNRAKHWINHSSSFDLAARQVGDAHIVQASLLSLSAFLKNNLASHALLQTVSQAVLTQTSASFLSPGHSTLFRTVVARCHSGFFINSRQTHFSVERLLQAHVDSWTDENVPTLPVNSMESFGVAFGVLFFRGNSGLSEIDAVRVPKDFEQIGNRDDVETRLKEHAFWTSPYLQFLFGEDGETIQRMSQSRSLSALQTSSFSPLGLIEQILTHLFQPRVVIENETDSVSPLASTFLSFAFFFLRFLQTIVSSLLSFFRSKFPGTTLSTAMELSLFIYSNTIPPKTLSFISLSFQVISILHSSLTRILLGLLNILSQEKIEENQTRDIESLCDLVKEIGLAQIGQEGDESPSLLSFLSSFTGTDASCSIITDGMSISALFSILLSSSFSQLNEHLATSAASAQPLAQNDSLGVDGIVTSPLQTKPEVQKPRHSDFFIDDDDADFLLGVGNVEETKPAKFQPANDHLHNKLSKSLSNENNSSLNLSNKANQTPTRQLSMESSESESVMGMQRTRELIVESMVGREAEAVNTSLKMLTVPQLLVLMNNLLNSFPKTSSQCQFCLTRPHFGSAHSRHTQQCPFITLLGKVLHSIVVDEPTKASLLSLSRFIFRSHFGELFGQGGVLTSLLDQASTSQLKHINASSSLVLPLLHSLDLFFADSIQFSPLNKVSLLHDSLNIPPQPGNLNEHDFQFPDTAIVPFFTSLNGILLLEHPTLLTVTQSILLHSIPFAIHTISSTQRNPNAIVPLNAISVILTHFNSILTQPETPSLVSLLQKNAAILFIITTKTFLETKIASTMEQVFPTSNEGILVELVQSIVTAFRNQSQTSKAVTHQPQQPSYHPTTQPHTSTHHKHQHTKSKAQRSKMRMDDEDGDWTESDWSKETDTSDETADDLFSENQNKKRKRPAPIKTFDFDDSPAVQPFQEPSHNSQDELELSTKNVLCFMVVLAKQAHDFGLTTLLKTSLSLFFVLVKELHCPMSFAASRLHFLVRPNRLEYFMLPHFAHFGATWARFEFGLGDFPFELIGFDSFSNFVQQTIHSFVSSFLLFSNDSLQRQTLLQLVTLTTSLTDTALQTFVEAFACELSSLEMISPSFAAILDSLSSDIAKLHLPDLLHQNQCLLVMTFALKYSAHLSTLPQHLLPDNPDLASQLTILSAFSTYSTRIFSEIRSSPNFEKMVKTLPRTCEPYVLFNRSVFAQIGRYLLFVTTYLESYSDFAEIGSFLELMLGFMLSFLEYRINTLWAPVILSCVERILDKMDVGLLNDSEDRPYSASASTLSALNISSSPLTSKSSPPASSIFLGVRSCLNVIRLLINRKMVGVDDENPKTEEQLAPFRVKMVEHEQLVNEAFVRTFSVLVPLIDKLANQPQSVFTVSLLSQAIAILSSIVSHTSSILPLSFAALSHLLRKCSSTHRLVTDLSKSLHISLVRVQLTPQVVSALIQNFIASTLSTVDECYSLGIPKSSVNTSASPSSTISRSNSVAIPLPTNSGVSQQVLEQLQLVEHCVLDHRFENLLFKLPTESAMIIQAAVFSIQWTELHNPASEFYPSETHRLLLTLSLHLVASTSPHASMRANALSALGDIGIWTPFLHSALPVIKRIYPTNYPDDQQLTLNILQSLFSLVYNERLDSATFIQLSTSLQSVMHLDGSMAATRLPELERRILAGFKQTPLSKYDSEWTSARKGSVLDNSIDTTQPQDKQSLQLGVSSTALLSPNTNTTIGSPNSFTSSTTLPSPLSSMNSVELASPRSNALVIPSPFDVPYRQFVTDFCSTLASHSPFSFLRTLKPLFAISVELSEKLVMPLLLDCLWSDAPANITTLSVFFETIFKPTAEPDSPDGSEDGMMVDDTPTHIPRIEASIFRFLLSVLEQIRQHDTIQLRTILNRDSSPFDQNMNHTTLFGKCLVQYRQASHPPLDEEYPSSLFSLLHIDLIEAAQVAVRVEMHDFALLLVEMWCGQVVEEYHEAKVKSAQAILQAIFELNSKSTQRSSTQLKAQSARLSEKLAQVTGNLFIDPTTVISKGVWNGRYRKVVGGVMSEASLRLGCVDAVDGLGVVLGSDLDDFVSVPMMHSDWTNAISSFEVRMSLHNDLRMNGSVHTRSLPPHQTGRDQPHCSVLIQQHFPDYVNVGDDRKQLFLSFVESLRMAGFSSIVQTVLNSKAGLAQDGWEEHSSCCFNEAWHDLKKWPDQPDKFASVWNGEKETKHNPSTGLVSLSPTSRVIGFDQSLYGFFERMREGSLDEMTTWLESALSALTITTSPNQISNNRTLETVASQATLLSEQRHLAEALLDSVEISRNALLSHDGFGDGMAVLPPSQTPHGDATIPQNDWIRTIKTLTQTDFGFLRFGSQSELIESRIVALQSANMNSCVAEQLSVLARLARKEKLNTIAQKTNQTILSILSTQSRHQSGSADSTVFPAVDLPDAIKVLLSKQASTELKLIHGRGLTPFSSDSLADLSSFGLDSHEFQPPQPLDSNDPNHAIQIELASLSVRTLAHVGRSLTDSRKARPMEILKACYVPAAEHAPKQTALACRMWFKLAKYSDELFRHRMERLQSADYKAAEQNMVDHENTAKRTLLVADDERNNMSGSRDWREKRARAYESKARTMELMVRHFREEQKELTADIELTLSTTVHALVETLVNGEGYDVQAIFQLFSLWTQNWGNEQVRREIQTGFLDTIPSHKLIPLAHQLTARVKISDLPQPSPLSPPRTFGAKQHTLDTFRSKKKKPTETDPTQTASHISLFGNESSEPLPSQHILNRAVFRMSSEHPHKMLIHLYSVLHSSQPGKRRDAVSGILTALKEDHTLSVLVSDYEVLVDTYRNLAELVIDTKQKKKRHRLPDSFDVLKGKSHIPVVTVNPPFSNEVGSTPLSPMLPRLTPIQSHSTLQRHFSSNQSLTNSSAFASPRFSAQSSLNRTQTLTSMTPTSGCVGISSFDEWYSLPGGVNVPKRITCIGTDGREYIQLVKGKDDMRQDAVMQQLFGIVNGMLKRDHNGIERGLRMRTYRVVPLGSKQGVIEWVKQTVSFQDYLVSGPTSAHERYRPDEMKHIEIRQFLNQKKDETDEEKVRAFQTVCVCFTPLFRHFFTENYTSSIEWYEKRLAYTRSVGVSSIVGWVAGLGDRHAQNILVDKTTGEVVHIDLGIAFEQGQQLSIPERVPFRLTREVVDGFGSLGVEGSFAKCCEECLRVCRKARQSIVAVVAVLLDDPLYRWEELDRSVQRHLTEREEKMELDGVTLIGVQDSSIDNDQKSGKSKAGGRRDAERVIIRLKEKLSGFSGQDAVSEAQQVKELIQEARDPRNLAPMFQGWSQWL</sequence>
<dbReference type="InterPro" id="IPR003152">
    <property type="entry name" value="FATC_dom"/>
</dbReference>
<dbReference type="PANTHER" id="PTHR37079">
    <property type="entry name" value="SERINE/THREONINE-PROTEIN KINASE ATM"/>
    <property type="match status" value="1"/>
</dbReference>
<dbReference type="InterPro" id="IPR038980">
    <property type="entry name" value="ATM_plant"/>
</dbReference>
<feature type="region of interest" description="Disordered" evidence="9">
    <location>
        <begin position="3298"/>
        <end position="3336"/>
    </location>
</feature>
<feature type="compositionally biased region" description="Polar residues" evidence="9">
    <location>
        <begin position="570"/>
        <end position="579"/>
    </location>
</feature>
<dbReference type="PROSITE" id="PS00915">
    <property type="entry name" value="PI3_4_KINASE_1"/>
    <property type="match status" value="1"/>
</dbReference>
<reference evidence="12 13" key="1">
    <citation type="journal article" date="2022" name="bioRxiv">
        <title>Genomics of Preaxostyla Flagellates Illuminates Evolutionary Transitions and the Path Towards Mitochondrial Loss.</title>
        <authorList>
            <person name="Novak L.V.F."/>
            <person name="Treitli S.C."/>
            <person name="Pyrih J."/>
            <person name="Halakuc P."/>
            <person name="Pipaliya S.V."/>
            <person name="Vacek V."/>
            <person name="Brzon O."/>
            <person name="Soukal P."/>
            <person name="Eme L."/>
            <person name="Dacks J.B."/>
            <person name="Karnkowska A."/>
            <person name="Elias M."/>
            <person name="Hampl V."/>
        </authorList>
    </citation>
    <scope>NUCLEOTIDE SEQUENCE [LARGE SCALE GENOMIC DNA]</scope>
    <source>
        <strain evidence="12">NAU3</strain>
        <tissue evidence="12">Gut</tissue>
    </source>
</reference>
<keyword evidence="3 12" id="KW-0808">Transferase</keyword>
<dbReference type="Pfam" id="PF02260">
    <property type="entry name" value="FATC"/>
    <property type="match status" value="1"/>
</dbReference>
<feature type="region of interest" description="Disordered" evidence="9">
    <location>
        <begin position="275"/>
        <end position="297"/>
    </location>
</feature>
<evidence type="ECO:0000256" key="3">
    <source>
        <dbReference type="ARBA" id="ARBA00022679"/>
    </source>
</evidence>
<evidence type="ECO:0000313" key="13">
    <source>
        <dbReference type="Proteomes" id="UP001281761"/>
    </source>
</evidence>
<feature type="region of interest" description="Disordered" evidence="9">
    <location>
        <begin position="533"/>
        <end position="552"/>
    </location>
</feature>
<evidence type="ECO:0000256" key="9">
    <source>
        <dbReference type="SAM" id="MobiDB-lite"/>
    </source>
</evidence>
<feature type="compositionally biased region" description="Low complexity" evidence="9">
    <location>
        <begin position="1438"/>
        <end position="1454"/>
    </location>
</feature>
<keyword evidence="8" id="KW-0539">Nucleus</keyword>
<evidence type="ECO:0000259" key="11">
    <source>
        <dbReference type="PROSITE" id="PS51190"/>
    </source>
</evidence>
<keyword evidence="13" id="KW-1185">Reference proteome</keyword>
<dbReference type="Proteomes" id="UP001281761">
    <property type="component" value="Unassembled WGS sequence"/>
</dbReference>